<dbReference type="InterPro" id="IPR028994">
    <property type="entry name" value="Integrin_alpha_N"/>
</dbReference>
<dbReference type="PANTHER" id="PTHR16026">
    <property type="entry name" value="CARTILAGE ACIDIC PROTEIN 1"/>
    <property type="match status" value="1"/>
</dbReference>
<keyword evidence="1" id="KW-0732">Signal</keyword>
<proteinExistence type="predicted"/>
<evidence type="ECO:0000256" key="1">
    <source>
        <dbReference type="ARBA" id="ARBA00022729"/>
    </source>
</evidence>
<feature type="non-terminal residue" evidence="3">
    <location>
        <position position="470"/>
    </location>
</feature>
<dbReference type="Pfam" id="PF13517">
    <property type="entry name" value="FG-GAP_3"/>
    <property type="match status" value="2"/>
</dbReference>
<gene>
    <name evidence="3" type="ORF">METZ01_LOCUS93255</name>
</gene>
<dbReference type="EMBL" id="UINC01008992">
    <property type="protein sequence ID" value="SVA40401.1"/>
    <property type="molecule type" value="Genomic_DNA"/>
</dbReference>
<evidence type="ECO:0000313" key="3">
    <source>
        <dbReference type="EMBL" id="SVA40401.1"/>
    </source>
</evidence>
<dbReference type="InterPro" id="IPR027039">
    <property type="entry name" value="Crtac1"/>
</dbReference>
<reference evidence="3" key="1">
    <citation type="submission" date="2018-05" db="EMBL/GenBank/DDBJ databases">
        <authorList>
            <person name="Lanie J.A."/>
            <person name="Ng W.-L."/>
            <person name="Kazmierczak K.M."/>
            <person name="Andrzejewski T.M."/>
            <person name="Davidsen T.M."/>
            <person name="Wayne K.J."/>
            <person name="Tettelin H."/>
            <person name="Glass J.I."/>
            <person name="Rusch D."/>
            <person name="Podicherti R."/>
            <person name="Tsui H.-C.T."/>
            <person name="Winkler M.E."/>
        </authorList>
    </citation>
    <scope>NUCLEOTIDE SEQUENCE</scope>
</reference>
<evidence type="ECO:0000259" key="2">
    <source>
        <dbReference type="Pfam" id="PF07593"/>
    </source>
</evidence>
<accession>A0A381VK44</accession>
<dbReference type="AlphaFoldDB" id="A0A381VK44"/>
<dbReference type="InterPro" id="IPR011519">
    <property type="entry name" value="UnbV_ASPIC"/>
</dbReference>
<dbReference type="Pfam" id="PF07593">
    <property type="entry name" value="UnbV_ASPIC"/>
    <property type="match status" value="1"/>
</dbReference>
<sequence length="470" mass="51245">MIIFRHFILFLILAMFIKILRGATLFTDITIDAGILFSGASEGVCVFDYNNDGMDDILFTTRNGSSNHLYRNEGNMIFMDVSFESNIGVTMEARTAVAGDFDNDGDLDVFIGATLGESRLFENTGEGTFQDITDISGINVSDQVRGSAWVDHDTDGFLDLYVGLLYEPNKLFKNNGDGTFVDVAQNIGAAGPLAAGIIMGLGFIDYDRDGDQDLFITQDNNNGNILLRYEDSGTYTDVSAISQTDLDVMGMGVAFGDIDRDGLFDFYTTNLYENSLLLNSISGVFTDISASSGTEDIPGSMGWGTFFFDANNDGWVDIYNNNETAFGGVINSLMINQGDLTFNMLNYESGAVINNNGYGSAFSDFDRDGDLDMILVGHPSSSGSINLLRNDSDPQNWIIFKLSQLEQNIYGVGTTIELYHGNTRQLNFIGAGNGYCSQNTLDVHFGLGSETEIDSVIVFWPDGISESFSG</sequence>
<name>A0A381VK44_9ZZZZ</name>
<protein>
    <recommendedName>
        <fullName evidence="2">ASPIC/UnbV domain-containing protein</fullName>
    </recommendedName>
</protein>
<dbReference type="Gene3D" id="2.130.10.130">
    <property type="entry name" value="Integrin alpha, N-terminal"/>
    <property type="match status" value="2"/>
</dbReference>
<dbReference type="InterPro" id="IPR013517">
    <property type="entry name" value="FG-GAP"/>
</dbReference>
<dbReference type="SUPFAM" id="SSF69318">
    <property type="entry name" value="Integrin alpha N-terminal domain"/>
    <property type="match status" value="2"/>
</dbReference>
<organism evidence="3">
    <name type="scientific">marine metagenome</name>
    <dbReference type="NCBI Taxonomy" id="408172"/>
    <lineage>
        <taxon>unclassified sequences</taxon>
        <taxon>metagenomes</taxon>
        <taxon>ecological metagenomes</taxon>
    </lineage>
</organism>
<dbReference type="PANTHER" id="PTHR16026:SF0">
    <property type="entry name" value="CARTILAGE ACIDIC PROTEIN 1"/>
    <property type="match status" value="1"/>
</dbReference>
<feature type="domain" description="ASPIC/UnbV" evidence="2">
    <location>
        <begin position="411"/>
        <end position="469"/>
    </location>
</feature>